<evidence type="ECO:0000256" key="1">
    <source>
        <dbReference type="SAM" id="MobiDB-lite"/>
    </source>
</evidence>
<dbReference type="Proteomes" id="UP000284403">
    <property type="component" value="Unassembled WGS sequence"/>
</dbReference>
<feature type="region of interest" description="Disordered" evidence="1">
    <location>
        <begin position="658"/>
        <end position="692"/>
    </location>
</feature>
<feature type="compositionally biased region" description="Basic and acidic residues" evidence="1">
    <location>
        <begin position="79"/>
        <end position="91"/>
    </location>
</feature>
<dbReference type="OrthoDB" id="266940at2759"/>
<dbReference type="GeneID" id="40322005"/>
<dbReference type="RefSeq" id="XP_029224637.1">
    <property type="nucleotide sequence ID" value="XM_029375244.1"/>
</dbReference>
<dbReference type="EMBL" id="MKKU01000776">
    <property type="protein sequence ID" value="RNF02356.1"/>
    <property type="molecule type" value="Genomic_DNA"/>
</dbReference>
<feature type="compositionally biased region" description="Basic and acidic residues" evidence="1">
    <location>
        <begin position="545"/>
        <end position="561"/>
    </location>
</feature>
<feature type="compositionally biased region" description="Basic and acidic residues" evidence="1">
    <location>
        <begin position="589"/>
        <end position="610"/>
    </location>
</feature>
<accession>A0A3R7MH11</accession>
<evidence type="ECO:0000313" key="3">
    <source>
        <dbReference type="Proteomes" id="UP000284403"/>
    </source>
</evidence>
<organism evidence="2 3">
    <name type="scientific">Trypanosoma conorhini</name>
    <dbReference type="NCBI Taxonomy" id="83891"/>
    <lineage>
        <taxon>Eukaryota</taxon>
        <taxon>Discoba</taxon>
        <taxon>Euglenozoa</taxon>
        <taxon>Kinetoplastea</taxon>
        <taxon>Metakinetoplastina</taxon>
        <taxon>Trypanosomatida</taxon>
        <taxon>Trypanosomatidae</taxon>
        <taxon>Trypanosoma</taxon>
    </lineage>
</organism>
<feature type="compositionally biased region" description="Low complexity" evidence="1">
    <location>
        <begin position="570"/>
        <end position="581"/>
    </location>
</feature>
<evidence type="ECO:0000313" key="2">
    <source>
        <dbReference type="EMBL" id="RNF02356.1"/>
    </source>
</evidence>
<gene>
    <name evidence="2" type="ORF">Tco025E_08394</name>
</gene>
<feature type="region of interest" description="Disordered" evidence="1">
    <location>
        <begin position="370"/>
        <end position="438"/>
    </location>
</feature>
<protein>
    <submittedName>
        <fullName evidence="2">Uncharacterized protein</fullName>
    </submittedName>
</protein>
<sequence>MKREEWLAVLQKMQWVPCEESTGPPRYRAAEAYHCTFCAYTVCARCYNAVPTALLFPSRDASAAAGSGPLGPQAGNGEAEARLSGDEDARRQGTAGDDDFSQPRCFLCRTGALLREQVPVHEWTCEGPRPARRLQHGTSVAYDVDVVQRYYTMKEQRDKRALSQAPLVAHFHAAEGPPRQFAPAGDDDDDVIGSGLLGRRPFCEEGASFVFSVQNPRMEVSCVWCAVNRRLGEAHPAFVGDETITPLQVLRCPPSLPGLPSRRFRVGVPYGVYGLHQVHALALYLTDDIFRKATTKLQVATAEALAAEESEPQPQLRQGLLRAGKELPRHVVRPLLVVDVLHRVATGDPVRGLLRAEAIAARLRSAPAGPFAWPNRGGPGGAQQPTAAGTDAVAESAVDGNTSNEVSNAVLGEDEDRRDGPREAQVNGAATPEEKVECPSSLTWPHGLRCEELLLTLDYLLQGRSVAVYGIASKHFFLQHVSQCAELRHHGVAVLDGYCASAARIVHQLRELGKQLRQRQQGSEQALLRSFFARDSHCEPLAPDARSKAPARDQQHDKGQEGTEEYYMVDSPPSDSSRSQSYRTPLRSRARDAGRSESRKPCTDSSAEKNRLLLEQPHLGETPLVREAAGCVPLDSPAPLVRRRERSILLVRGEEAAEEEAKLPLPAKHPLHRQRQAQKERPVGGQPLPHQEAGMEEKVCVWSRRHWLREQSDWSYDVPLREGCGVKRLREDALGEDANADEVASLRSREGRRPRPPRITVSSPEVMRSLRLACRAPLRSCIAWMSLPSITAQGLVSAALPATTPSLRGAGPVTIILLHGVDQLDAPALLELQAIGREFPYRVVLLCSFDDPDWLLSSAAGLLDVFRMTCVHLRSMLLPRLHEMAGISSLSLLTELEAFSAGGGRFNRYANRGGAILAGASLPLHDTIRRILFSLPASFSELLRCMISRQEASGENVFIPMSMHQENFDECGMMVSMARLKAIERELTSNRLAVFNSAENKLMIPQHRKLLRVLEEVLEQREAAGAASGAAAPVEA</sequence>
<comment type="caution">
    <text evidence="2">The sequence shown here is derived from an EMBL/GenBank/DDBJ whole genome shotgun (WGS) entry which is preliminary data.</text>
</comment>
<feature type="compositionally biased region" description="Low complexity" evidence="1">
    <location>
        <begin position="65"/>
        <end position="75"/>
    </location>
</feature>
<name>A0A3R7MH11_9TRYP</name>
<proteinExistence type="predicted"/>
<dbReference type="AlphaFoldDB" id="A0A3R7MH11"/>
<keyword evidence="3" id="KW-1185">Reference proteome</keyword>
<feature type="region of interest" description="Disordered" evidence="1">
    <location>
        <begin position="541"/>
        <end position="610"/>
    </location>
</feature>
<feature type="region of interest" description="Disordered" evidence="1">
    <location>
        <begin position="65"/>
        <end position="98"/>
    </location>
</feature>
<reference evidence="2 3" key="1">
    <citation type="journal article" date="2018" name="BMC Genomics">
        <title>Genomic comparison of Trypanosoma conorhini and Trypanosoma rangeli to Trypanosoma cruzi strains of high and low virulence.</title>
        <authorList>
            <person name="Bradwell K.R."/>
            <person name="Koparde V.N."/>
            <person name="Matveyev A.V."/>
            <person name="Serrano M.G."/>
            <person name="Alves J.M."/>
            <person name="Parikh H."/>
            <person name="Huang B."/>
            <person name="Lee V."/>
            <person name="Espinosa-Alvarez O."/>
            <person name="Ortiz P.A."/>
            <person name="Costa-Martins A.G."/>
            <person name="Teixeira M.M."/>
            <person name="Buck G.A."/>
        </authorList>
    </citation>
    <scope>NUCLEOTIDE SEQUENCE [LARGE SCALE GENOMIC DNA]</scope>
    <source>
        <strain evidence="2 3">025E</strain>
    </source>
</reference>